<sequence>MKGTILLNYGDSTKNVEEEEKMRFLKDVLDQMGVPINDFWNTDEPLSIEQKIKLRAILATYSVQVIDDLDGHLQIYVEDELVGEWNKCTYKLKRDLRQLDPRKQLYLEMTVDFWTIFEDEPQKE</sequence>
<dbReference type="EMBL" id="LR797252">
    <property type="protein sequence ID" value="CAB4196533.1"/>
    <property type="molecule type" value="Genomic_DNA"/>
</dbReference>
<protein>
    <submittedName>
        <fullName evidence="1">Uncharacterized protein</fullName>
    </submittedName>
</protein>
<organism evidence="1">
    <name type="scientific">uncultured Caudovirales phage</name>
    <dbReference type="NCBI Taxonomy" id="2100421"/>
    <lineage>
        <taxon>Viruses</taxon>
        <taxon>Duplodnaviria</taxon>
        <taxon>Heunggongvirae</taxon>
        <taxon>Uroviricota</taxon>
        <taxon>Caudoviricetes</taxon>
        <taxon>Peduoviridae</taxon>
        <taxon>Maltschvirus</taxon>
        <taxon>Maltschvirus maltsch</taxon>
    </lineage>
</organism>
<evidence type="ECO:0000313" key="1">
    <source>
        <dbReference type="EMBL" id="CAB4196533.1"/>
    </source>
</evidence>
<accession>A0A6J5RGS4</accession>
<name>A0A6J5RGS4_9CAUD</name>
<proteinExistence type="predicted"/>
<reference evidence="1" key="1">
    <citation type="submission" date="2020-05" db="EMBL/GenBank/DDBJ databases">
        <authorList>
            <person name="Chiriac C."/>
            <person name="Salcher M."/>
            <person name="Ghai R."/>
            <person name="Kavagutti S V."/>
        </authorList>
    </citation>
    <scope>NUCLEOTIDE SEQUENCE</scope>
</reference>
<gene>
    <name evidence="1" type="ORF">UFOVP1290_53</name>
</gene>